<name>A0ABW6UPK6_9ACTN</name>
<organism evidence="1 2">
    <name type="scientific">Streptomyces bluensis</name>
    <dbReference type="NCBI Taxonomy" id="33897"/>
    <lineage>
        <taxon>Bacteria</taxon>
        <taxon>Bacillati</taxon>
        <taxon>Actinomycetota</taxon>
        <taxon>Actinomycetes</taxon>
        <taxon>Kitasatosporales</taxon>
        <taxon>Streptomycetaceae</taxon>
        <taxon>Streptomyces</taxon>
    </lineage>
</organism>
<keyword evidence="2" id="KW-1185">Reference proteome</keyword>
<evidence type="ECO:0000313" key="2">
    <source>
        <dbReference type="Proteomes" id="UP001602058"/>
    </source>
</evidence>
<sequence length="100" mass="10314">MDPRRVIASRAEELAPAVPYVRGWADAKRATGALAEQLRALGLEAGFLGLKADVSVFGDGLVCLGPIRPETAQLLAEAVATGLALEMASSHTPFPDASAA</sequence>
<dbReference type="Proteomes" id="UP001602058">
    <property type="component" value="Unassembled WGS sequence"/>
</dbReference>
<dbReference type="EMBL" id="JBIAWJ010000017">
    <property type="protein sequence ID" value="MFF4525375.1"/>
    <property type="molecule type" value="Genomic_DNA"/>
</dbReference>
<reference evidence="1 2" key="1">
    <citation type="submission" date="2024-10" db="EMBL/GenBank/DDBJ databases">
        <title>The Natural Products Discovery Center: Release of the First 8490 Sequenced Strains for Exploring Actinobacteria Biosynthetic Diversity.</title>
        <authorList>
            <person name="Kalkreuter E."/>
            <person name="Kautsar S.A."/>
            <person name="Yang D."/>
            <person name="Bader C.D."/>
            <person name="Teijaro C.N."/>
            <person name="Fluegel L."/>
            <person name="Davis C.M."/>
            <person name="Simpson J.R."/>
            <person name="Lauterbach L."/>
            <person name="Steele A.D."/>
            <person name="Gui C."/>
            <person name="Meng S."/>
            <person name="Li G."/>
            <person name="Viehrig K."/>
            <person name="Ye F."/>
            <person name="Su P."/>
            <person name="Kiefer A.F."/>
            <person name="Nichols A."/>
            <person name="Cepeda A.J."/>
            <person name="Yan W."/>
            <person name="Fan B."/>
            <person name="Jiang Y."/>
            <person name="Adhikari A."/>
            <person name="Zheng C.-J."/>
            <person name="Schuster L."/>
            <person name="Cowan T.M."/>
            <person name="Smanski M.J."/>
            <person name="Chevrette M.G."/>
            <person name="De Carvalho L.P.S."/>
            <person name="Shen B."/>
        </authorList>
    </citation>
    <scope>NUCLEOTIDE SEQUENCE [LARGE SCALE GENOMIC DNA]</scope>
    <source>
        <strain evidence="1 2">NPDC001390</strain>
    </source>
</reference>
<gene>
    <name evidence="1" type="ORF">ACFY1D_28680</name>
</gene>
<protein>
    <submittedName>
        <fullName evidence="1">Uncharacterized protein</fullName>
    </submittedName>
</protein>
<accession>A0ABW6UPK6</accession>
<dbReference type="RefSeq" id="WP_387890625.1">
    <property type="nucleotide sequence ID" value="NZ_JBIAWJ010000017.1"/>
</dbReference>
<proteinExistence type="predicted"/>
<evidence type="ECO:0000313" key="1">
    <source>
        <dbReference type="EMBL" id="MFF4525375.1"/>
    </source>
</evidence>
<comment type="caution">
    <text evidence="1">The sequence shown here is derived from an EMBL/GenBank/DDBJ whole genome shotgun (WGS) entry which is preliminary data.</text>
</comment>